<dbReference type="Gene3D" id="2.130.10.30">
    <property type="entry name" value="Regulator of chromosome condensation 1/beta-lactamase-inhibitor protein II"/>
    <property type="match status" value="1"/>
</dbReference>
<protein>
    <submittedName>
        <fullName evidence="2">Uncharacterized protein</fullName>
    </submittedName>
</protein>
<reference evidence="2 3" key="1">
    <citation type="submission" date="2017-10" db="EMBL/GenBank/DDBJ databases">
        <title>Genomics of the genus Arcobacter.</title>
        <authorList>
            <person name="Perez-Cataluna A."/>
            <person name="Figueras M.J."/>
        </authorList>
    </citation>
    <scope>NUCLEOTIDE SEQUENCE [LARGE SCALE GENOMIC DNA]</scope>
    <source>
        <strain evidence="2 3">F26</strain>
    </source>
</reference>
<gene>
    <name evidence="2" type="ORF">CRU90_03850</name>
</gene>
<comment type="caution">
    <text evidence="2">The sequence shown here is derived from an EMBL/GenBank/DDBJ whole genome shotgun (WGS) entry which is preliminary data.</text>
</comment>
<keyword evidence="1" id="KW-0732">Signal</keyword>
<dbReference type="AlphaFoldDB" id="A0A4Q0ZGW2"/>
<accession>A0A4Q0ZGW2</accession>
<dbReference type="RefSeq" id="WP_128985962.1">
    <property type="nucleotide sequence ID" value="NZ_PDJZ01000003.1"/>
</dbReference>
<evidence type="ECO:0000313" key="2">
    <source>
        <dbReference type="EMBL" id="RXJ85100.1"/>
    </source>
</evidence>
<feature type="signal peptide" evidence="1">
    <location>
        <begin position="1"/>
        <end position="18"/>
    </location>
</feature>
<proteinExistence type="predicted"/>
<sequence>MKNFVTFIFLFFTTTLFANSYVDSITLTKIKKLVQKEEEIAIAYKKYVTKTGKVPSNLSVLVTNDGTYLPRGYNIFNPFGKQITLDTTKHRIQSYLPKELKSNLYDYYYNEKYRTYTKPPLNMSDYSKIILSSDEDYIVENSANITTVKNDAVSKFYLDEKGVLHWYDENNQYKFTITNDLLVDESVPILNDDGTKSSTFKNLVEDKNFFYAGQKILKKNEDKTEEYIYKDKNDVIDLNTGKTVGQTILRFSRRGGGMIVNGDIYTWGNNAKQIVGIGNNNYTKSDGTAGTANPVITTLVRAKALSYETEFDNKSFYSSPIRPKFIDFSSTVWHSTCGVTTKGELYCGGRYALEDSYTNFYNYTKGSLTNIENLYKSTFFDGVNYKAKTVFPLGATYLVLAKQINDTVDGYNVYFWGSNNSNGWAGTGNNTEVNVRTPQKVSDRRFKEMVYTISEPYRRVAALDYEGDIYTWGLDTNITSNSCEQTLATGSVNFCSPIKVLSTVNFTSIIASQRDFIATDSEGKFYKISQPKISNVGSLAVVENLNDLIKLYTSDIAGNSYNEEDDSRIISVDISSKSPISEDNYAKGIVWVNSKNQLKGDYFTEQNKTDPIFQNAIKKIKWTMIRVIEDKNGMCGIDVNYQMYCWGDMTFYGGSNDAGNTFMLPVFMSNLHDEAKDFLFVEGGIVDGVSSMVTTMTSGDWTTSNTKKPFFMKYPTYIGGFNYEFIFK</sequence>
<dbReference type="OrthoDB" id="5341453at2"/>
<evidence type="ECO:0000313" key="3">
    <source>
        <dbReference type="Proteomes" id="UP000290870"/>
    </source>
</evidence>
<organism evidence="2 3">
    <name type="scientific">Arcobacter cloacae</name>
    <dbReference type="NCBI Taxonomy" id="1054034"/>
    <lineage>
        <taxon>Bacteria</taxon>
        <taxon>Pseudomonadati</taxon>
        <taxon>Campylobacterota</taxon>
        <taxon>Epsilonproteobacteria</taxon>
        <taxon>Campylobacterales</taxon>
        <taxon>Arcobacteraceae</taxon>
        <taxon>Arcobacter</taxon>
    </lineage>
</organism>
<name>A0A4Q0ZGW2_9BACT</name>
<dbReference type="SUPFAM" id="SSF50985">
    <property type="entry name" value="RCC1/BLIP-II"/>
    <property type="match status" value="1"/>
</dbReference>
<dbReference type="Proteomes" id="UP000290870">
    <property type="component" value="Unassembled WGS sequence"/>
</dbReference>
<dbReference type="EMBL" id="PDJZ01000003">
    <property type="protein sequence ID" value="RXJ85100.1"/>
    <property type="molecule type" value="Genomic_DNA"/>
</dbReference>
<evidence type="ECO:0000256" key="1">
    <source>
        <dbReference type="SAM" id="SignalP"/>
    </source>
</evidence>
<dbReference type="InterPro" id="IPR009091">
    <property type="entry name" value="RCC1/BLIP-II"/>
</dbReference>
<feature type="chain" id="PRO_5020447460" evidence="1">
    <location>
        <begin position="19"/>
        <end position="728"/>
    </location>
</feature>